<dbReference type="EMBL" id="CAUOFW020007235">
    <property type="protein sequence ID" value="CAK9178133.1"/>
    <property type="molecule type" value="Genomic_DNA"/>
</dbReference>
<accession>A0ABC8U8P0</accession>
<gene>
    <name evidence="1" type="ORF">ILEXP_LOCUS48051</name>
</gene>
<dbReference type="AlphaFoldDB" id="A0ABC8U8P0"/>
<keyword evidence="2" id="KW-1185">Reference proteome</keyword>
<evidence type="ECO:0000313" key="2">
    <source>
        <dbReference type="Proteomes" id="UP001642360"/>
    </source>
</evidence>
<sequence length="104" mass="11748">IYFTEINEVPLGLLFFRRNNTSKKQFLASGQALAIQISEMNWCVRLWMDVPDFDINNSTVDSTTGHLKYEKKFCQAKFCICPGGSQVHGACVARELHYGCIPGK</sequence>
<protein>
    <submittedName>
        <fullName evidence="1">Uncharacterized protein</fullName>
    </submittedName>
</protein>
<dbReference type="Proteomes" id="UP001642360">
    <property type="component" value="Unassembled WGS sequence"/>
</dbReference>
<organism evidence="1 2">
    <name type="scientific">Ilex paraguariensis</name>
    <name type="common">yerba mate</name>
    <dbReference type="NCBI Taxonomy" id="185542"/>
    <lineage>
        <taxon>Eukaryota</taxon>
        <taxon>Viridiplantae</taxon>
        <taxon>Streptophyta</taxon>
        <taxon>Embryophyta</taxon>
        <taxon>Tracheophyta</taxon>
        <taxon>Spermatophyta</taxon>
        <taxon>Magnoliopsida</taxon>
        <taxon>eudicotyledons</taxon>
        <taxon>Gunneridae</taxon>
        <taxon>Pentapetalae</taxon>
        <taxon>asterids</taxon>
        <taxon>campanulids</taxon>
        <taxon>Aquifoliales</taxon>
        <taxon>Aquifoliaceae</taxon>
        <taxon>Ilex</taxon>
    </lineage>
</organism>
<evidence type="ECO:0000313" key="1">
    <source>
        <dbReference type="EMBL" id="CAK9178133.1"/>
    </source>
</evidence>
<proteinExistence type="predicted"/>
<comment type="caution">
    <text evidence="1">The sequence shown here is derived from an EMBL/GenBank/DDBJ whole genome shotgun (WGS) entry which is preliminary data.</text>
</comment>
<name>A0ABC8U8P0_9AQUA</name>
<reference evidence="1 2" key="1">
    <citation type="submission" date="2024-02" db="EMBL/GenBank/DDBJ databases">
        <authorList>
            <person name="Vignale AGUSTIN F."/>
            <person name="Sosa J E."/>
            <person name="Modenutti C."/>
        </authorList>
    </citation>
    <scope>NUCLEOTIDE SEQUENCE [LARGE SCALE GENOMIC DNA]</scope>
</reference>
<feature type="non-terminal residue" evidence="1">
    <location>
        <position position="1"/>
    </location>
</feature>